<evidence type="ECO:0000256" key="1">
    <source>
        <dbReference type="SAM" id="SignalP"/>
    </source>
</evidence>
<evidence type="ECO:0000313" key="4">
    <source>
        <dbReference type="Proteomes" id="UP000588068"/>
    </source>
</evidence>
<evidence type="ECO:0000259" key="2">
    <source>
        <dbReference type="Pfam" id="PF12680"/>
    </source>
</evidence>
<feature type="domain" description="SnoaL-like" evidence="2">
    <location>
        <begin position="30"/>
        <end position="128"/>
    </location>
</feature>
<name>A0A841HVZ3_9GAMM</name>
<sequence>MIRSFALCSLLLVSAAGFSAEPAKTPEQVVREYTDAANRHDLDAFLALYSPAIRKFRFPGEQTSEGLQHNREVYTKAFAAAPNLKIEIVELIALADKVMVRDRVTGRPDGKTAEELTVYQVQDGRITNILYVERQTL</sequence>
<dbReference type="Pfam" id="PF12680">
    <property type="entry name" value="SnoaL_2"/>
    <property type="match status" value="1"/>
</dbReference>
<dbReference type="AlphaFoldDB" id="A0A841HVZ3"/>
<dbReference type="InterPro" id="IPR032710">
    <property type="entry name" value="NTF2-like_dom_sf"/>
</dbReference>
<dbReference type="RefSeq" id="WP_184335753.1">
    <property type="nucleotide sequence ID" value="NZ_JACHHZ010000007.1"/>
</dbReference>
<keyword evidence="4" id="KW-1185">Reference proteome</keyword>
<proteinExistence type="predicted"/>
<organism evidence="3 4">
    <name type="scientific">Povalibacter uvarum</name>
    <dbReference type="NCBI Taxonomy" id="732238"/>
    <lineage>
        <taxon>Bacteria</taxon>
        <taxon>Pseudomonadati</taxon>
        <taxon>Pseudomonadota</taxon>
        <taxon>Gammaproteobacteria</taxon>
        <taxon>Steroidobacterales</taxon>
        <taxon>Steroidobacteraceae</taxon>
        <taxon>Povalibacter</taxon>
    </lineage>
</organism>
<gene>
    <name evidence="3" type="ORF">HNQ60_005292</name>
</gene>
<evidence type="ECO:0000313" key="3">
    <source>
        <dbReference type="EMBL" id="MBB6096370.1"/>
    </source>
</evidence>
<keyword evidence="1" id="KW-0732">Signal</keyword>
<dbReference type="EMBL" id="JACHHZ010000007">
    <property type="protein sequence ID" value="MBB6096370.1"/>
    <property type="molecule type" value="Genomic_DNA"/>
</dbReference>
<dbReference type="SUPFAM" id="SSF54427">
    <property type="entry name" value="NTF2-like"/>
    <property type="match status" value="1"/>
</dbReference>
<comment type="caution">
    <text evidence="3">The sequence shown here is derived from an EMBL/GenBank/DDBJ whole genome shotgun (WGS) entry which is preliminary data.</text>
</comment>
<dbReference type="Gene3D" id="3.10.450.50">
    <property type="match status" value="1"/>
</dbReference>
<reference evidence="3 4" key="1">
    <citation type="submission" date="2020-08" db="EMBL/GenBank/DDBJ databases">
        <title>Genomic Encyclopedia of Type Strains, Phase IV (KMG-IV): sequencing the most valuable type-strain genomes for metagenomic binning, comparative biology and taxonomic classification.</title>
        <authorList>
            <person name="Goeker M."/>
        </authorList>
    </citation>
    <scope>NUCLEOTIDE SEQUENCE [LARGE SCALE GENOMIC DNA]</scope>
    <source>
        <strain evidence="3 4">DSM 26723</strain>
    </source>
</reference>
<dbReference type="Proteomes" id="UP000588068">
    <property type="component" value="Unassembled WGS sequence"/>
</dbReference>
<dbReference type="InterPro" id="IPR037401">
    <property type="entry name" value="SnoaL-like"/>
</dbReference>
<feature type="chain" id="PRO_5033011615" description="SnoaL-like domain-containing protein" evidence="1">
    <location>
        <begin position="20"/>
        <end position="137"/>
    </location>
</feature>
<accession>A0A841HVZ3</accession>
<feature type="signal peptide" evidence="1">
    <location>
        <begin position="1"/>
        <end position="19"/>
    </location>
</feature>
<protein>
    <recommendedName>
        <fullName evidence="2">SnoaL-like domain-containing protein</fullName>
    </recommendedName>
</protein>